<feature type="compositionally biased region" description="Polar residues" evidence="1">
    <location>
        <begin position="651"/>
        <end position="664"/>
    </location>
</feature>
<protein>
    <submittedName>
        <fullName evidence="2">Uncharacterized protein</fullName>
    </submittedName>
</protein>
<gene>
    <name evidence="2" type="ORF">BIW11_13575</name>
</gene>
<organism evidence="2 3">
    <name type="scientific">Tropilaelaps mercedesae</name>
    <dbReference type="NCBI Taxonomy" id="418985"/>
    <lineage>
        <taxon>Eukaryota</taxon>
        <taxon>Metazoa</taxon>
        <taxon>Ecdysozoa</taxon>
        <taxon>Arthropoda</taxon>
        <taxon>Chelicerata</taxon>
        <taxon>Arachnida</taxon>
        <taxon>Acari</taxon>
        <taxon>Parasitiformes</taxon>
        <taxon>Mesostigmata</taxon>
        <taxon>Gamasina</taxon>
        <taxon>Dermanyssoidea</taxon>
        <taxon>Laelapidae</taxon>
        <taxon>Tropilaelaps</taxon>
    </lineage>
</organism>
<dbReference type="EMBL" id="MNPL01029029">
    <property type="protein sequence ID" value="OQR67357.1"/>
    <property type="molecule type" value="Genomic_DNA"/>
</dbReference>
<dbReference type="OrthoDB" id="10658226at2759"/>
<feature type="compositionally biased region" description="Polar residues" evidence="1">
    <location>
        <begin position="76"/>
        <end position="85"/>
    </location>
</feature>
<feature type="compositionally biased region" description="Polar residues" evidence="1">
    <location>
        <begin position="510"/>
        <end position="522"/>
    </location>
</feature>
<feature type="region of interest" description="Disordered" evidence="1">
    <location>
        <begin position="894"/>
        <end position="916"/>
    </location>
</feature>
<feature type="region of interest" description="Disordered" evidence="1">
    <location>
        <begin position="1170"/>
        <end position="1205"/>
    </location>
</feature>
<accession>A0A1V9X1J4</accession>
<feature type="region of interest" description="Disordered" evidence="1">
    <location>
        <begin position="135"/>
        <end position="154"/>
    </location>
</feature>
<comment type="caution">
    <text evidence="2">The sequence shown here is derived from an EMBL/GenBank/DDBJ whole genome shotgun (WGS) entry which is preliminary data.</text>
</comment>
<feature type="region of interest" description="Disordered" evidence="1">
    <location>
        <begin position="331"/>
        <end position="371"/>
    </location>
</feature>
<feature type="region of interest" description="Disordered" evidence="1">
    <location>
        <begin position="51"/>
        <end position="122"/>
    </location>
</feature>
<feature type="compositionally biased region" description="Basic residues" evidence="1">
    <location>
        <begin position="343"/>
        <end position="354"/>
    </location>
</feature>
<feature type="region of interest" description="Disordered" evidence="1">
    <location>
        <begin position="778"/>
        <end position="804"/>
    </location>
</feature>
<evidence type="ECO:0000256" key="1">
    <source>
        <dbReference type="SAM" id="MobiDB-lite"/>
    </source>
</evidence>
<dbReference type="InParanoid" id="A0A1V9X1J4"/>
<sequence>MPPVRDVEMTDGRETLNFSRDGRIRVERYTVDELVDIADLIRSRKPFQHLLKSRKLQKQRQGTETTNCPFSRRSSDPSQPFSMASPSKEGSRPAIYSSGDESDSEDSENDIENADEDASVDDEIFRQLFRPIVTTSVQRSSSPQKPQPPSKELLNGENNALVNEIENSNESSLCLELASSSSAGTTSMSSGSFESHVDDETFNRVFRPVSLTNSNEAESNAVEKMSSPRKMTSFLFTSTQMESIPPVGVFAAETPDTTANGAAGSPRVEVTACSTPKAVLDLEPQAIQDKDKELSSAVDPFASANLQNYLKIYRESKVKLPDLVVPKQEQIARGAPLRSPSPSKRHLPAKRRFSANRAEIRNNSGSSARKSEVSKALEYVFAKSSPVPGGPSTSKGSYSTNVPQSQDPGSSSDLLFHTSDSRSHPDWNDTVASRVLRRGLLFVKKGGHVSASRYSNDFRSSPLTVNAVVYACSATTSAVDVVAKEDAGRREELAQRLAAKENVIVKQEHTSPQIHPVGNSSSKRAKKVTRNDVSTAAINGISQDTSAADESPDKLGITRCGRTIRRVSHLSDYVVGTPRYSAKRTMGKRKEKPIKTETAPTEVTPKKYGKHLVAKVQRPARPTGSASSSRRIPGDRQIPESAGDPARTGDWGSTGSVDPFTSSGEDCEPDDHQPPEDNYALRLANSLAHQQRHSGEDILTNVYGDGPTQDTIAPVMFVADVTSEASADTGNGKRKARRMTEEVSSFYSNNNSSRDPYVIKIKQEPGLAPEATGLATQDNCSALPQPDPGSECSKADDTAGGNHHEGRNLVIHPCLGITDAEEVAAIRELHDLIYDEPRTVTVEQLMDDLRKSFCVELRSHEQLLRWKKFLTMRNMEMRARLKNMKRLQRCADLQRKGRRRKTNDRNTKLVVSKKTTRPQLVESLLQPEQMDSHTQPSMKLTIKKCLSKGRIVYITPEGFGDPAASETCPSAEGSPPVAGIELSDVPIPPPSLFVHQIAAAETQVVPISPIIPATQILKVSPPLPASASICRFSTVKPSLAMVTPPRGVVRPVQRTPIILKPINGKLAGSPPRIIRRLIPINRTPGGVPIVTPLSMPSILSNAKSRSQPAPLLRQMAVRGGNVPLAQPGKTVGGGEAGALPNNQPKGEVQAVADVATELVQPTMASVASHVVASDTGADNPKTTSNSGQWRIQQRRKRKDTFGRSR</sequence>
<name>A0A1V9X1J4_9ACAR</name>
<feature type="region of interest" description="Disordered" evidence="1">
    <location>
        <begin position="384"/>
        <end position="427"/>
    </location>
</feature>
<feature type="region of interest" description="Disordered" evidence="1">
    <location>
        <begin position="1121"/>
        <end position="1144"/>
    </location>
</feature>
<feature type="region of interest" description="Disordered" evidence="1">
    <location>
        <begin position="581"/>
        <end position="677"/>
    </location>
</feature>
<feature type="compositionally biased region" description="Polar residues" evidence="1">
    <location>
        <begin position="1180"/>
        <end position="1191"/>
    </location>
</feature>
<feature type="compositionally biased region" description="Basic residues" evidence="1">
    <location>
        <begin position="581"/>
        <end position="592"/>
    </location>
</feature>
<keyword evidence="3" id="KW-1185">Reference proteome</keyword>
<feature type="region of interest" description="Disordered" evidence="1">
    <location>
        <begin position="509"/>
        <end position="531"/>
    </location>
</feature>
<dbReference type="Proteomes" id="UP000192247">
    <property type="component" value="Unassembled WGS sequence"/>
</dbReference>
<evidence type="ECO:0000313" key="3">
    <source>
        <dbReference type="Proteomes" id="UP000192247"/>
    </source>
</evidence>
<feature type="compositionally biased region" description="Polar residues" evidence="1">
    <location>
        <begin position="59"/>
        <end position="69"/>
    </location>
</feature>
<evidence type="ECO:0000313" key="2">
    <source>
        <dbReference type="EMBL" id="OQR67357.1"/>
    </source>
</evidence>
<dbReference type="AlphaFoldDB" id="A0A1V9X1J4"/>
<reference evidence="2 3" key="1">
    <citation type="journal article" date="2017" name="Gigascience">
        <title>Draft genome of the honey bee ectoparasitic mite, Tropilaelaps mercedesae, is shaped by the parasitic life history.</title>
        <authorList>
            <person name="Dong X."/>
            <person name="Armstrong S.D."/>
            <person name="Xia D."/>
            <person name="Makepeace B.L."/>
            <person name="Darby A.C."/>
            <person name="Kadowaki T."/>
        </authorList>
    </citation>
    <scope>NUCLEOTIDE SEQUENCE [LARGE SCALE GENOMIC DNA]</scope>
    <source>
        <strain evidence="2">Wuxi-XJTLU</strain>
    </source>
</reference>
<feature type="compositionally biased region" description="Basic and acidic residues" evidence="1">
    <location>
        <begin position="793"/>
        <end position="804"/>
    </location>
</feature>
<proteinExistence type="predicted"/>
<feature type="compositionally biased region" description="Acidic residues" evidence="1">
    <location>
        <begin position="100"/>
        <end position="122"/>
    </location>
</feature>
<feature type="compositionally biased region" description="Polar residues" evidence="1">
    <location>
        <begin position="391"/>
        <end position="413"/>
    </location>
</feature>